<feature type="transmembrane region" description="Helical" evidence="1">
    <location>
        <begin position="115"/>
        <end position="134"/>
    </location>
</feature>
<feature type="transmembrane region" description="Helical" evidence="1">
    <location>
        <begin position="268"/>
        <end position="288"/>
    </location>
</feature>
<feature type="transmembrane region" description="Helical" evidence="1">
    <location>
        <begin position="140"/>
        <end position="157"/>
    </location>
</feature>
<dbReference type="EMBL" id="LCDD01000005">
    <property type="protein sequence ID" value="KKS47448.1"/>
    <property type="molecule type" value="Genomic_DNA"/>
</dbReference>
<evidence type="ECO:0000313" key="2">
    <source>
        <dbReference type="EMBL" id="KKS47448.1"/>
    </source>
</evidence>
<evidence type="ECO:0000256" key="1">
    <source>
        <dbReference type="SAM" id="Phobius"/>
    </source>
</evidence>
<feature type="transmembrane region" description="Helical" evidence="1">
    <location>
        <begin position="83"/>
        <end position="108"/>
    </location>
</feature>
<proteinExistence type="predicted"/>
<dbReference type="InterPro" id="IPR018650">
    <property type="entry name" value="STSV1_Orf64"/>
</dbReference>
<accession>A0A0G1CCT1</accession>
<sequence>MNRFNYKILPLIILLLVFFASYSAIAIVNHQRFLTFGLDLGYFDETVWKISQNKFPYSGVGCIWLLEDHFQPLLYLIAPLYHLYNSAGVLLIIQAFMMTLTGLPLYFISRKMSGSVFFSLSIVFAYLIFIGTQFSILNEFHQITLAPFFIALFYWGIESRKKLALFSGLIPLFFIKEDLALTIAAMGLGLFFRKKIRVFGSGLFVLGTAFFFLLIYLILPSISFKGIYSHFDFGTIGQTPPEIIVNLVTHPWQILQIFIDSPLKLRTVFISVFTFAFLPFLAPVYLLIPLMADFAMRFIYYGPQTTKWVLVNHHASVSAVFLALSSVAGAVRLRTMLGKSANLYIALASALIFTSLTADFILRAPLHSLVKPQFYQQEKWIADNRKIISKVPPQASVAAQNNLLPHLTHRDRVYRLPYGLNSEYIVMDLNDGPNKYAPLTFAQMQILFKELTGNGRYSVAERAGESYLLKRNYKTDIATGIYYGNRNYCYYSWEEF</sequence>
<evidence type="ECO:0008006" key="4">
    <source>
        <dbReference type="Google" id="ProtNLM"/>
    </source>
</evidence>
<protein>
    <recommendedName>
        <fullName evidence="4">DUF2079 domain-containing protein</fullName>
    </recommendedName>
</protein>
<feature type="transmembrane region" description="Helical" evidence="1">
    <location>
        <begin position="308"/>
        <end position="331"/>
    </location>
</feature>
<organism evidence="2 3">
    <name type="scientific">Candidatus Gottesmanbacteria bacterium GW2011_GWA2_42_18</name>
    <dbReference type="NCBI Taxonomy" id="1618442"/>
    <lineage>
        <taxon>Bacteria</taxon>
        <taxon>Candidatus Gottesmaniibacteriota</taxon>
    </lineage>
</organism>
<reference evidence="2 3" key="1">
    <citation type="journal article" date="2015" name="Nature">
        <title>rRNA introns, odd ribosomes, and small enigmatic genomes across a large radiation of phyla.</title>
        <authorList>
            <person name="Brown C.T."/>
            <person name="Hug L.A."/>
            <person name="Thomas B.C."/>
            <person name="Sharon I."/>
            <person name="Castelle C.J."/>
            <person name="Singh A."/>
            <person name="Wilkins M.J."/>
            <person name="Williams K.H."/>
            <person name="Banfield J.F."/>
        </authorList>
    </citation>
    <scope>NUCLEOTIDE SEQUENCE [LARGE SCALE GENOMIC DNA]</scope>
</reference>
<gene>
    <name evidence="2" type="ORF">UV09_C0005G0026</name>
</gene>
<keyword evidence="1" id="KW-1133">Transmembrane helix</keyword>
<dbReference type="Proteomes" id="UP000034320">
    <property type="component" value="Unassembled WGS sequence"/>
</dbReference>
<feature type="transmembrane region" description="Helical" evidence="1">
    <location>
        <begin position="198"/>
        <end position="219"/>
    </location>
</feature>
<evidence type="ECO:0000313" key="3">
    <source>
        <dbReference type="Proteomes" id="UP000034320"/>
    </source>
</evidence>
<comment type="caution">
    <text evidence="2">The sequence shown here is derived from an EMBL/GenBank/DDBJ whole genome shotgun (WGS) entry which is preliminary data.</text>
</comment>
<dbReference type="AlphaFoldDB" id="A0A0G1CCT1"/>
<feature type="transmembrane region" description="Helical" evidence="1">
    <location>
        <begin position="343"/>
        <end position="362"/>
    </location>
</feature>
<dbReference type="Pfam" id="PF09852">
    <property type="entry name" value="DUF2079"/>
    <property type="match status" value="1"/>
</dbReference>
<name>A0A0G1CCT1_9BACT</name>
<keyword evidence="1" id="KW-0812">Transmembrane</keyword>
<keyword evidence="1" id="KW-0472">Membrane</keyword>
<feature type="transmembrane region" description="Helical" evidence="1">
    <location>
        <begin position="169"/>
        <end position="192"/>
    </location>
</feature>